<dbReference type="AlphaFoldDB" id="A0A8H7D4S2"/>
<gene>
    <name evidence="1" type="ORF">MSAN_01230400</name>
</gene>
<evidence type="ECO:0000313" key="1">
    <source>
        <dbReference type="EMBL" id="KAF7358901.1"/>
    </source>
</evidence>
<dbReference type="EMBL" id="JACAZH010000009">
    <property type="protein sequence ID" value="KAF7358901.1"/>
    <property type="molecule type" value="Genomic_DNA"/>
</dbReference>
<name>A0A8H7D4S2_9AGAR</name>
<comment type="caution">
    <text evidence="1">The sequence shown here is derived from an EMBL/GenBank/DDBJ whole genome shotgun (WGS) entry which is preliminary data.</text>
</comment>
<proteinExistence type="predicted"/>
<dbReference type="Gene3D" id="3.80.10.10">
    <property type="entry name" value="Ribonuclease Inhibitor"/>
    <property type="match status" value="1"/>
</dbReference>
<keyword evidence="2" id="KW-1185">Reference proteome</keyword>
<dbReference type="SUPFAM" id="SSF52047">
    <property type="entry name" value="RNI-like"/>
    <property type="match status" value="1"/>
</dbReference>
<evidence type="ECO:0000313" key="2">
    <source>
        <dbReference type="Proteomes" id="UP000623467"/>
    </source>
</evidence>
<sequence length="456" mass="50550">MHRCLSILELFENICEHVNSANQAQSTLAALARTCKGFTGPALNCLWAVQTHGMVNLMRCMPPDLFEFGDNREARLLRPILAADWERPLIYMRRIRCLYCSVPMAGVSELCASFPDDIGSLFPKLTSLHWNNWTSGDDPSILLLLSPRLTSLSVSARLSETMLPAIPRTCPALKNLDIYRCYHMNSSDRSALSSCLRDLHSLESVEVVISDMVALEHLSRLPCLTSLTTRLLANLPLPSMSLPFIALKALVIRYNIEQVTRFFQSCSGLPLNNVTIELDPCPTTAAMDKLHTALRQGCSHASLLSLAIEIQDDDPPDLGDDAYSAVNMESLRSFFCFVNITSLCIASCVGFSIDDQGLKELAITWPQIRELRLRLEPYYTDIHLHPQFSLRCLSILAEHCRALAALEITLDATVIPSDPDTISQSALCRLDAGKSPIASPAVNVARFISTLFSEHD</sequence>
<accession>A0A8H7D4S2</accession>
<protein>
    <submittedName>
        <fullName evidence="1">Uncharacterized protein</fullName>
    </submittedName>
</protein>
<dbReference type="OrthoDB" id="3543113at2759"/>
<dbReference type="Proteomes" id="UP000623467">
    <property type="component" value="Unassembled WGS sequence"/>
</dbReference>
<organism evidence="1 2">
    <name type="scientific">Mycena sanguinolenta</name>
    <dbReference type="NCBI Taxonomy" id="230812"/>
    <lineage>
        <taxon>Eukaryota</taxon>
        <taxon>Fungi</taxon>
        <taxon>Dikarya</taxon>
        <taxon>Basidiomycota</taxon>
        <taxon>Agaricomycotina</taxon>
        <taxon>Agaricomycetes</taxon>
        <taxon>Agaricomycetidae</taxon>
        <taxon>Agaricales</taxon>
        <taxon>Marasmiineae</taxon>
        <taxon>Mycenaceae</taxon>
        <taxon>Mycena</taxon>
    </lineage>
</organism>
<reference evidence="1" key="1">
    <citation type="submission" date="2020-05" db="EMBL/GenBank/DDBJ databases">
        <title>Mycena genomes resolve the evolution of fungal bioluminescence.</title>
        <authorList>
            <person name="Tsai I.J."/>
        </authorList>
    </citation>
    <scope>NUCLEOTIDE SEQUENCE</scope>
    <source>
        <strain evidence="1">160909Yilan</strain>
    </source>
</reference>
<dbReference type="InterPro" id="IPR032675">
    <property type="entry name" value="LRR_dom_sf"/>
</dbReference>